<dbReference type="GO" id="GO:0019632">
    <property type="term" value="P:shikimate metabolic process"/>
    <property type="evidence" value="ECO:0007669"/>
    <property type="project" value="InterPro"/>
</dbReference>
<evidence type="ECO:0000313" key="11">
    <source>
        <dbReference type="EMBL" id="AUO18465.1"/>
    </source>
</evidence>
<keyword evidence="5 8" id="KW-0560">Oxidoreductase</keyword>
<accession>A0A2K9NZK0</accession>
<dbReference type="CDD" id="cd01065">
    <property type="entry name" value="NAD_bind_Shikimate_DH"/>
    <property type="match status" value="1"/>
</dbReference>
<reference evidence="11 12" key="1">
    <citation type="submission" date="2017-04" db="EMBL/GenBank/DDBJ databases">
        <title>Monoglobus pectinilyticus 14 draft genome.</title>
        <authorList>
            <person name="Kim C."/>
            <person name="Rosendale D.I."/>
            <person name="Kelly W.J."/>
            <person name="Tannock G.W."/>
            <person name="Patchett M.L."/>
            <person name="Jordens J.Z."/>
        </authorList>
    </citation>
    <scope>NUCLEOTIDE SEQUENCE [LARGE SCALE GENOMIC DNA]</scope>
    <source>
        <strain evidence="11 12">14</strain>
    </source>
</reference>
<dbReference type="OrthoDB" id="9792692at2"/>
<keyword evidence="12" id="KW-1185">Reference proteome</keyword>
<feature type="binding site" evidence="8">
    <location>
        <begin position="15"/>
        <end position="17"/>
    </location>
    <ligand>
        <name>shikimate</name>
        <dbReference type="ChEBI" id="CHEBI:36208"/>
    </ligand>
</feature>
<feature type="binding site" evidence="8">
    <location>
        <position position="87"/>
    </location>
    <ligand>
        <name>shikimate</name>
        <dbReference type="ChEBI" id="CHEBI:36208"/>
    </ligand>
</feature>
<evidence type="ECO:0000256" key="1">
    <source>
        <dbReference type="ARBA" id="ARBA00004871"/>
    </source>
</evidence>
<dbReference type="Gene3D" id="3.40.50.720">
    <property type="entry name" value="NAD(P)-binding Rossmann-like Domain"/>
    <property type="match status" value="1"/>
</dbReference>
<comment type="caution">
    <text evidence="8">Lacks conserved residue(s) required for the propagation of feature annotation.</text>
</comment>
<feature type="binding site" evidence="8">
    <location>
        <position position="263"/>
    </location>
    <ligand>
        <name>shikimate</name>
        <dbReference type="ChEBI" id="CHEBI:36208"/>
    </ligand>
</feature>
<evidence type="ECO:0000256" key="6">
    <source>
        <dbReference type="ARBA" id="ARBA00023141"/>
    </source>
</evidence>
<keyword evidence="3 8" id="KW-0028">Amino-acid biosynthesis</keyword>
<dbReference type="SUPFAM" id="SSF53223">
    <property type="entry name" value="Aminoacid dehydrogenase-like, N-terminal domain"/>
    <property type="match status" value="1"/>
</dbReference>
<dbReference type="AlphaFoldDB" id="A0A2K9NZK0"/>
<dbReference type="InterPro" id="IPR006151">
    <property type="entry name" value="Shikm_DH/Glu-tRNA_Rdtase"/>
</dbReference>
<evidence type="ECO:0000256" key="2">
    <source>
        <dbReference type="ARBA" id="ARBA00012962"/>
    </source>
</evidence>
<dbReference type="GO" id="GO:0009423">
    <property type="term" value="P:chorismate biosynthetic process"/>
    <property type="evidence" value="ECO:0007669"/>
    <property type="project" value="UniProtKB-UniRule"/>
</dbReference>
<dbReference type="NCBIfam" id="TIGR00507">
    <property type="entry name" value="aroE"/>
    <property type="match status" value="1"/>
</dbReference>
<comment type="pathway">
    <text evidence="1 8">Metabolic intermediate biosynthesis; chorismate biosynthesis; chorismate from D-erythrose 4-phosphate and phosphoenolpyruvate: step 4/7.</text>
</comment>
<dbReference type="InterPro" id="IPR022893">
    <property type="entry name" value="Shikimate_DH_fam"/>
</dbReference>
<dbReference type="InterPro" id="IPR013708">
    <property type="entry name" value="Shikimate_DH-bd_N"/>
</dbReference>
<proteinExistence type="inferred from homology"/>
<dbReference type="KEGG" id="mpec:B9O19_00281"/>
<dbReference type="EC" id="1.1.1.25" evidence="2 8"/>
<evidence type="ECO:0000256" key="5">
    <source>
        <dbReference type="ARBA" id="ARBA00023002"/>
    </source>
</evidence>
<evidence type="ECO:0000256" key="4">
    <source>
        <dbReference type="ARBA" id="ARBA00022857"/>
    </source>
</evidence>
<comment type="subunit">
    <text evidence="8">Homodimer.</text>
</comment>
<dbReference type="Gene3D" id="3.40.50.10860">
    <property type="entry name" value="Leucine Dehydrogenase, chain A, domain 1"/>
    <property type="match status" value="1"/>
</dbReference>
<name>A0A2K9NZK0_9FIRM</name>
<protein>
    <recommendedName>
        <fullName evidence="2 8">Shikimate dehydrogenase (NADP(+))</fullName>
        <shortName evidence="8">SDH</shortName>
        <ecNumber evidence="2 8">1.1.1.25</ecNumber>
    </recommendedName>
</protein>
<dbReference type="GO" id="GO:0005829">
    <property type="term" value="C:cytosol"/>
    <property type="evidence" value="ECO:0007669"/>
    <property type="project" value="TreeGrafter"/>
</dbReference>
<sequence>MTIKLNVIGDPIEHSKSPEVHGSILNILKIPYEYEKVKVKKNELDKYIENAIKNNVTGFNLTMPHKVDIIPYLDGIDSEAELFGAVNTVKIKDNKLYGYNTDANGFITSLNLGQNGFNVKGRKIIILGAGGVVSTLALKFSQLEASKIIILNRTVQKAEAICMRVMSAQDNGSINKVTSLKFDSSNSKNVKNYLDDCDMIINATPLGMSGISYDYTDLSFLDKLNNEALAVDLIYNPEKTAFLKYAEKNGNKIMNGYGMLICQAILADEIYLDTKLDISKLYTKFINFHC</sequence>
<comment type="catalytic activity">
    <reaction evidence="7 8">
        <text>shikimate + NADP(+) = 3-dehydroshikimate + NADPH + H(+)</text>
        <dbReference type="Rhea" id="RHEA:17737"/>
        <dbReference type="ChEBI" id="CHEBI:15378"/>
        <dbReference type="ChEBI" id="CHEBI:16630"/>
        <dbReference type="ChEBI" id="CHEBI:36208"/>
        <dbReference type="ChEBI" id="CHEBI:57783"/>
        <dbReference type="ChEBI" id="CHEBI:58349"/>
        <dbReference type="EC" id="1.1.1.25"/>
    </reaction>
</comment>
<dbReference type="GO" id="GO:0009073">
    <property type="term" value="P:aromatic amino acid family biosynthetic process"/>
    <property type="evidence" value="ECO:0007669"/>
    <property type="project" value="UniProtKB-KW"/>
</dbReference>
<feature type="binding site" evidence="8">
    <location>
        <position position="102"/>
    </location>
    <ligand>
        <name>shikimate</name>
        <dbReference type="ChEBI" id="CHEBI:36208"/>
    </ligand>
</feature>
<keyword evidence="4 8" id="KW-0521">NADP</keyword>
<evidence type="ECO:0000256" key="8">
    <source>
        <dbReference type="HAMAP-Rule" id="MF_00222"/>
    </source>
</evidence>
<dbReference type="Pfam" id="PF08501">
    <property type="entry name" value="Shikimate_dh_N"/>
    <property type="match status" value="1"/>
</dbReference>
<dbReference type="PANTHER" id="PTHR21089">
    <property type="entry name" value="SHIKIMATE DEHYDROGENASE"/>
    <property type="match status" value="1"/>
</dbReference>
<feature type="binding site" evidence="8">
    <location>
        <position position="62"/>
    </location>
    <ligand>
        <name>shikimate</name>
        <dbReference type="ChEBI" id="CHEBI:36208"/>
    </ligand>
</feature>
<dbReference type="EMBL" id="CP020991">
    <property type="protein sequence ID" value="AUO18465.1"/>
    <property type="molecule type" value="Genomic_DNA"/>
</dbReference>
<evidence type="ECO:0000259" key="10">
    <source>
        <dbReference type="Pfam" id="PF08501"/>
    </source>
</evidence>
<dbReference type="GO" id="GO:0004764">
    <property type="term" value="F:shikimate 3-dehydrogenase (NADP+) activity"/>
    <property type="evidence" value="ECO:0007669"/>
    <property type="project" value="UniProtKB-UniRule"/>
</dbReference>
<gene>
    <name evidence="8" type="primary">aroE</name>
    <name evidence="11" type="ORF">B9O19_00281</name>
</gene>
<feature type="binding site" evidence="8">
    <location>
        <position position="235"/>
    </location>
    <ligand>
        <name>shikimate</name>
        <dbReference type="ChEBI" id="CHEBI:36208"/>
    </ligand>
</feature>
<feature type="binding site" evidence="8">
    <location>
        <position position="233"/>
    </location>
    <ligand>
        <name>NADP(+)</name>
        <dbReference type="ChEBI" id="CHEBI:58349"/>
    </ligand>
</feature>
<feature type="active site" description="Proton acceptor" evidence="8">
    <location>
        <position position="66"/>
    </location>
</feature>
<dbReference type="Pfam" id="PF01488">
    <property type="entry name" value="Shikimate_DH"/>
    <property type="match status" value="1"/>
</dbReference>
<feature type="binding site" evidence="8">
    <location>
        <position position="256"/>
    </location>
    <ligand>
        <name>NADP(+)</name>
        <dbReference type="ChEBI" id="CHEBI:58349"/>
    </ligand>
</feature>
<dbReference type="Proteomes" id="UP000235589">
    <property type="component" value="Chromosome"/>
</dbReference>
<comment type="function">
    <text evidence="8">Involved in the biosynthesis of the chorismate, which leads to the biosynthesis of aromatic amino acids. Catalyzes the reversible NADPH linked reduction of 3-dehydroshikimate (DHSA) to yield shikimate (SA).</text>
</comment>
<evidence type="ECO:0000259" key="9">
    <source>
        <dbReference type="Pfam" id="PF01488"/>
    </source>
</evidence>
<evidence type="ECO:0000313" key="12">
    <source>
        <dbReference type="Proteomes" id="UP000235589"/>
    </source>
</evidence>
<comment type="similarity">
    <text evidence="8">Belongs to the shikimate dehydrogenase family.</text>
</comment>
<organism evidence="11 12">
    <name type="scientific">Monoglobus pectinilyticus</name>
    <dbReference type="NCBI Taxonomy" id="1981510"/>
    <lineage>
        <taxon>Bacteria</taxon>
        <taxon>Bacillati</taxon>
        <taxon>Bacillota</taxon>
        <taxon>Clostridia</taxon>
        <taxon>Monoglobales</taxon>
        <taxon>Monoglobaceae</taxon>
        <taxon>Monoglobus</taxon>
    </lineage>
</organism>
<dbReference type="InterPro" id="IPR011342">
    <property type="entry name" value="Shikimate_DH"/>
</dbReference>
<dbReference type="InterPro" id="IPR046346">
    <property type="entry name" value="Aminoacid_DH-like_N_sf"/>
</dbReference>
<keyword evidence="6 8" id="KW-0057">Aromatic amino acid biosynthesis</keyword>
<dbReference type="HAMAP" id="MF_00222">
    <property type="entry name" value="Shikimate_DH_AroE"/>
    <property type="match status" value="1"/>
</dbReference>
<dbReference type="SUPFAM" id="SSF51735">
    <property type="entry name" value="NAD(P)-binding Rossmann-fold domains"/>
    <property type="match status" value="1"/>
</dbReference>
<dbReference type="UniPathway" id="UPA00053">
    <property type="reaction ID" value="UER00087"/>
</dbReference>
<evidence type="ECO:0000256" key="7">
    <source>
        <dbReference type="ARBA" id="ARBA00049442"/>
    </source>
</evidence>
<dbReference type="GO" id="GO:0008652">
    <property type="term" value="P:amino acid biosynthetic process"/>
    <property type="evidence" value="ECO:0007669"/>
    <property type="project" value="UniProtKB-KW"/>
</dbReference>
<dbReference type="InterPro" id="IPR036291">
    <property type="entry name" value="NAD(P)-bd_dom_sf"/>
</dbReference>
<feature type="domain" description="Shikimate dehydrogenase substrate binding N-terminal" evidence="10">
    <location>
        <begin position="7"/>
        <end position="89"/>
    </location>
</feature>
<dbReference type="GeneID" id="98061710"/>
<feature type="binding site" evidence="8">
    <location>
        <begin position="128"/>
        <end position="132"/>
    </location>
    <ligand>
        <name>NADP(+)</name>
        <dbReference type="ChEBI" id="CHEBI:58349"/>
    </ligand>
</feature>
<feature type="binding site" evidence="8">
    <location>
        <begin position="152"/>
        <end position="157"/>
    </location>
    <ligand>
        <name>NADP(+)</name>
        <dbReference type="ChEBI" id="CHEBI:58349"/>
    </ligand>
</feature>
<dbReference type="RefSeq" id="WP_102364762.1">
    <property type="nucleotide sequence ID" value="NZ_CP020991.1"/>
</dbReference>
<evidence type="ECO:0000256" key="3">
    <source>
        <dbReference type="ARBA" id="ARBA00022605"/>
    </source>
</evidence>
<dbReference type="GO" id="GO:0050661">
    <property type="term" value="F:NADP binding"/>
    <property type="evidence" value="ECO:0007669"/>
    <property type="project" value="InterPro"/>
</dbReference>
<feature type="domain" description="Quinate/shikimate 5-dehydrogenase/glutamyl-tRNA reductase" evidence="9">
    <location>
        <begin position="116"/>
        <end position="168"/>
    </location>
</feature>
<dbReference type="PANTHER" id="PTHR21089:SF1">
    <property type="entry name" value="BIFUNCTIONAL 3-DEHYDROQUINATE DEHYDRATASE_SHIKIMATE DEHYDROGENASE, CHLOROPLASTIC"/>
    <property type="match status" value="1"/>
</dbReference>